<comment type="caution">
    <text evidence="1">The sequence shown here is derived from an EMBL/GenBank/DDBJ whole genome shotgun (WGS) entry which is preliminary data.</text>
</comment>
<organism evidence="1 2">
    <name type="scientific">Gossypium lobatum</name>
    <dbReference type="NCBI Taxonomy" id="34289"/>
    <lineage>
        <taxon>Eukaryota</taxon>
        <taxon>Viridiplantae</taxon>
        <taxon>Streptophyta</taxon>
        <taxon>Embryophyta</taxon>
        <taxon>Tracheophyta</taxon>
        <taxon>Spermatophyta</taxon>
        <taxon>Magnoliopsida</taxon>
        <taxon>eudicotyledons</taxon>
        <taxon>Gunneridae</taxon>
        <taxon>Pentapetalae</taxon>
        <taxon>rosids</taxon>
        <taxon>malvids</taxon>
        <taxon>Malvales</taxon>
        <taxon>Malvaceae</taxon>
        <taxon>Malvoideae</taxon>
        <taxon>Gossypium</taxon>
    </lineage>
</organism>
<dbReference type="AlphaFoldDB" id="A0A7J8M9P5"/>
<reference evidence="1 2" key="1">
    <citation type="journal article" date="2019" name="Genome Biol. Evol.">
        <title>Insights into the evolution of the New World diploid cottons (Gossypium, subgenus Houzingenia) based on genome sequencing.</title>
        <authorList>
            <person name="Grover C.E."/>
            <person name="Arick M.A. 2nd"/>
            <person name="Thrash A."/>
            <person name="Conover J.L."/>
            <person name="Sanders W.S."/>
            <person name="Peterson D.G."/>
            <person name="Frelichowski J.E."/>
            <person name="Scheffler J.A."/>
            <person name="Scheffler B.E."/>
            <person name="Wendel J.F."/>
        </authorList>
    </citation>
    <scope>NUCLEOTIDE SEQUENCE [LARGE SCALE GENOMIC DNA]</scope>
    <source>
        <strain evidence="1">157</strain>
        <tissue evidence="1">Leaf</tissue>
    </source>
</reference>
<accession>A0A7J8M9P5</accession>
<sequence>MESEFLATITIWESAQCLMLNCEGLRHVLREENIDADFLAKMASDRNEGIQVFDELPGELIALKV</sequence>
<gene>
    <name evidence="1" type="ORF">Golob_018189</name>
</gene>
<dbReference type="Proteomes" id="UP000593572">
    <property type="component" value="Unassembled WGS sequence"/>
</dbReference>
<evidence type="ECO:0000313" key="1">
    <source>
        <dbReference type="EMBL" id="MBA0561353.1"/>
    </source>
</evidence>
<evidence type="ECO:0000313" key="2">
    <source>
        <dbReference type="Proteomes" id="UP000593572"/>
    </source>
</evidence>
<dbReference type="EMBL" id="JABEZX010000007">
    <property type="protein sequence ID" value="MBA0561353.1"/>
    <property type="molecule type" value="Genomic_DNA"/>
</dbReference>
<name>A0A7J8M9P5_9ROSI</name>
<proteinExistence type="predicted"/>
<protein>
    <submittedName>
        <fullName evidence="1">Uncharacterized protein</fullName>
    </submittedName>
</protein>
<keyword evidence="2" id="KW-1185">Reference proteome</keyword>